<sequence length="139" mass="15877">MVYLKVQPYRHTSLSIHRCIKLHSKFYGPFRILETVGQTAYKLLLPDGCKLHPTFHVSHLKKHHGPQAVPEPTLPLIDDKGNIQTGPAAVLERKLVPRKQGDISIPVVKWLIEWINLPVEAATWEDASFIQKIFPDFQP</sequence>
<name>A0ACD5X6Z5_AVESA</name>
<reference evidence="1" key="1">
    <citation type="submission" date="2021-05" db="EMBL/GenBank/DDBJ databases">
        <authorList>
            <person name="Scholz U."/>
            <person name="Mascher M."/>
            <person name="Fiebig A."/>
        </authorList>
    </citation>
    <scope>NUCLEOTIDE SEQUENCE [LARGE SCALE GENOMIC DNA]</scope>
</reference>
<reference evidence="1" key="2">
    <citation type="submission" date="2025-09" db="UniProtKB">
        <authorList>
            <consortium name="EnsemblPlants"/>
        </authorList>
    </citation>
    <scope>IDENTIFICATION</scope>
</reference>
<protein>
    <submittedName>
        <fullName evidence="1">Uncharacterized protein</fullName>
    </submittedName>
</protein>
<proteinExistence type="predicted"/>
<dbReference type="Proteomes" id="UP001732700">
    <property type="component" value="Chromosome 4D"/>
</dbReference>
<dbReference type="EnsemblPlants" id="AVESA.00010b.r2.4DG0764700.1">
    <property type="protein sequence ID" value="AVESA.00010b.r2.4DG0764700.1.CDS.1"/>
    <property type="gene ID" value="AVESA.00010b.r2.4DG0764700"/>
</dbReference>
<evidence type="ECO:0000313" key="2">
    <source>
        <dbReference type="Proteomes" id="UP001732700"/>
    </source>
</evidence>
<accession>A0ACD5X6Z5</accession>
<evidence type="ECO:0000313" key="1">
    <source>
        <dbReference type="EnsemblPlants" id="AVESA.00010b.r2.4DG0764700.1.CDS.1"/>
    </source>
</evidence>
<keyword evidence="2" id="KW-1185">Reference proteome</keyword>
<organism evidence="1 2">
    <name type="scientific">Avena sativa</name>
    <name type="common">Oat</name>
    <dbReference type="NCBI Taxonomy" id="4498"/>
    <lineage>
        <taxon>Eukaryota</taxon>
        <taxon>Viridiplantae</taxon>
        <taxon>Streptophyta</taxon>
        <taxon>Embryophyta</taxon>
        <taxon>Tracheophyta</taxon>
        <taxon>Spermatophyta</taxon>
        <taxon>Magnoliopsida</taxon>
        <taxon>Liliopsida</taxon>
        <taxon>Poales</taxon>
        <taxon>Poaceae</taxon>
        <taxon>BOP clade</taxon>
        <taxon>Pooideae</taxon>
        <taxon>Poodae</taxon>
        <taxon>Poeae</taxon>
        <taxon>Poeae Chloroplast Group 1 (Aveneae type)</taxon>
        <taxon>Aveninae</taxon>
        <taxon>Avena</taxon>
    </lineage>
</organism>